<keyword evidence="1" id="KW-0812">Transmembrane</keyword>
<sequence>MTSVTESESAPFPDAIVGEAIRWRIRLASGEVQESEQIAWRAWRAANPEHERIWQRLEAMESAFHKLNREAPGLASATLIKTDKDMRKIRRRRMLKAVGGTTLGMLAAGWIGHHRGVFHHLKADYSAQGQPRHYTLQDNSQLWLNSGSAIELDFSGARRRIRLSSGEIHLAGAPDPRPLHVSVADSLFTARDSRFFVRDGGHYALLQVVQGQVEMRPRHGASPMQANAGEAFRITHTDVQVLDSRMFDYSGWVDGVLSVRSMPLGEFLQELSRYFRGFLRCDPRLETQRISGVFQLQQLDLTLKTLARSVGGEVRYLTPWWATIQ</sequence>
<dbReference type="Pfam" id="PF16220">
    <property type="entry name" value="DUF4880"/>
    <property type="match status" value="1"/>
</dbReference>
<evidence type="ECO:0000259" key="3">
    <source>
        <dbReference type="Pfam" id="PF16220"/>
    </source>
</evidence>
<feature type="domain" description="FecR N-terminal" evidence="3">
    <location>
        <begin position="19"/>
        <end position="60"/>
    </location>
</feature>
<dbReference type="InterPro" id="IPR012373">
    <property type="entry name" value="Ferrdict_sens_TM"/>
</dbReference>
<dbReference type="InterPro" id="IPR006860">
    <property type="entry name" value="FecR"/>
</dbReference>
<gene>
    <name evidence="4" type="ORF">M8T91_01625</name>
</gene>
<dbReference type="PANTHER" id="PTHR30273:SF2">
    <property type="entry name" value="PROTEIN FECR"/>
    <property type="match status" value="1"/>
</dbReference>
<keyword evidence="1" id="KW-1133">Transmembrane helix</keyword>
<evidence type="ECO:0000313" key="4">
    <source>
        <dbReference type="EMBL" id="WKD50155.1"/>
    </source>
</evidence>
<dbReference type="Proteomes" id="UP001321520">
    <property type="component" value="Chromosome"/>
</dbReference>
<evidence type="ECO:0000259" key="2">
    <source>
        <dbReference type="Pfam" id="PF04773"/>
    </source>
</evidence>
<evidence type="ECO:0000256" key="1">
    <source>
        <dbReference type="SAM" id="Phobius"/>
    </source>
</evidence>
<dbReference type="InterPro" id="IPR032623">
    <property type="entry name" value="FecR_N"/>
</dbReference>
<evidence type="ECO:0000313" key="5">
    <source>
        <dbReference type="Proteomes" id="UP001321520"/>
    </source>
</evidence>
<dbReference type="RefSeq" id="WP_301416188.1">
    <property type="nucleotide sequence ID" value="NZ_CP098023.1"/>
</dbReference>
<dbReference type="Gene3D" id="2.60.120.1440">
    <property type="match status" value="1"/>
</dbReference>
<dbReference type="Gene3D" id="3.55.50.30">
    <property type="match status" value="1"/>
</dbReference>
<name>A0ABY9ECG3_9GAMM</name>
<protein>
    <submittedName>
        <fullName evidence="4">DUF4880 domain-containing protein</fullName>
    </submittedName>
</protein>
<organism evidence="4 5">
    <name type="scientific">Microbulbifer spongiae</name>
    <dbReference type="NCBI Taxonomy" id="2944933"/>
    <lineage>
        <taxon>Bacteria</taxon>
        <taxon>Pseudomonadati</taxon>
        <taxon>Pseudomonadota</taxon>
        <taxon>Gammaproteobacteria</taxon>
        <taxon>Cellvibrionales</taxon>
        <taxon>Microbulbiferaceae</taxon>
        <taxon>Microbulbifer</taxon>
    </lineage>
</organism>
<dbReference type="EMBL" id="CP098023">
    <property type="protein sequence ID" value="WKD50155.1"/>
    <property type="molecule type" value="Genomic_DNA"/>
</dbReference>
<dbReference type="PIRSF" id="PIRSF018266">
    <property type="entry name" value="FecR"/>
    <property type="match status" value="1"/>
</dbReference>
<keyword evidence="5" id="KW-1185">Reference proteome</keyword>
<proteinExistence type="predicted"/>
<reference evidence="4 5" key="1">
    <citation type="submission" date="2022-05" db="EMBL/GenBank/DDBJ databases">
        <title>Microbulbifer sp. nov., isolated from sponge.</title>
        <authorList>
            <person name="Gao L."/>
        </authorList>
    </citation>
    <scope>NUCLEOTIDE SEQUENCE [LARGE SCALE GENOMIC DNA]</scope>
    <source>
        <strain evidence="4 5">MI-G</strain>
    </source>
</reference>
<feature type="transmembrane region" description="Helical" evidence="1">
    <location>
        <begin position="94"/>
        <end position="112"/>
    </location>
</feature>
<keyword evidence="1" id="KW-0472">Membrane</keyword>
<dbReference type="Pfam" id="PF04773">
    <property type="entry name" value="FecR"/>
    <property type="match status" value="1"/>
</dbReference>
<feature type="domain" description="FecR protein" evidence="2">
    <location>
        <begin position="127"/>
        <end position="214"/>
    </location>
</feature>
<dbReference type="PANTHER" id="PTHR30273">
    <property type="entry name" value="PERIPLASMIC SIGNAL SENSOR AND SIGMA FACTOR ACTIVATOR FECR-RELATED"/>
    <property type="match status" value="1"/>
</dbReference>
<accession>A0ABY9ECG3</accession>